<keyword evidence="4" id="KW-1185">Reference proteome</keyword>
<evidence type="ECO:0000259" key="2">
    <source>
        <dbReference type="Pfam" id="PF22725"/>
    </source>
</evidence>
<dbReference type="Gene3D" id="3.30.360.10">
    <property type="entry name" value="Dihydrodipicolinate Reductase, domain 2"/>
    <property type="match status" value="1"/>
</dbReference>
<dbReference type="InterPro" id="IPR050424">
    <property type="entry name" value="Gfo-Idh-MocA_inositol_DH"/>
</dbReference>
<dbReference type="SUPFAM" id="SSF55347">
    <property type="entry name" value="Glyceraldehyde-3-phosphate dehydrogenase-like, C-terminal domain"/>
    <property type="match status" value="1"/>
</dbReference>
<proteinExistence type="predicted"/>
<dbReference type="PANTHER" id="PTHR43593:SF1">
    <property type="entry name" value="INOSITOL 2-DEHYDROGENASE"/>
    <property type="match status" value="1"/>
</dbReference>
<dbReference type="Proteomes" id="UP000996601">
    <property type="component" value="Unassembled WGS sequence"/>
</dbReference>
<accession>A0ABT1R4L4</accession>
<gene>
    <name evidence="3" type="ORF">GB927_008775</name>
</gene>
<evidence type="ECO:0000313" key="3">
    <source>
        <dbReference type="EMBL" id="MCQ4630125.1"/>
    </source>
</evidence>
<evidence type="ECO:0000313" key="4">
    <source>
        <dbReference type="Proteomes" id="UP000996601"/>
    </source>
</evidence>
<reference evidence="3" key="1">
    <citation type="submission" date="2021-07" db="EMBL/GenBank/DDBJ databases">
        <title>Shinella sp. nov., a novel member of the genus Shinella from water.</title>
        <authorList>
            <person name="Deng Y."/>
        </authorList>
    </citation>
    <scope>NUCLEOTIDE SEQUENCE</scope>
    <source>
        <strain evidence="3">CPCC 100929</strain>
    </source>
</reference>
<dbReference type="EMBL" id="WHSB02000003">
    <property type="protein sequence ID" value="MCQ4630125.1"/>
    <property type="molecule type" value="Genomic_DNA"/>
</dbReference>
<dbReference type="InterPro" id="IPR055170">
    <property type="entry name" value="GFO_IDH_MocA-like_dom"/>
</dbReference>
<dbReference type="Gene3D" id="3.40.50.720">
    <property type="entry name" value="NAD(P)-binding Rossmann-like Domain"/>
    <property type="match status" value="1"/>
</dbReference>
<dbReference type="InterPro" id="IPR036291">
    <property type="entry name" value="NAD(P)-bd_dom_sf"/>
</dbReference>
<dbReference type="Pfam" id="PF22725">
    <property type="entry name" value="GFO_IDH_MocA_C3"/>
    <property type="match status" value="1"/>
</dbReference>
<dbReference type="Pfam" id="PF01408">
    <property type="entry name" value="GFO_IDH_MocA"/>
    <property type="match status" value="1"/>
</dbReference>
<organism evidence="3 4">
    <name type="scientific">Shinella lacus</name>
    <dbReference type="NCBI Taxonomy" id="2654216"/>
    <lineage>
        <taxon>Bacteria</taxon>
        <taxon>Pseudomonadati</taxon>
        <taxon>Pseudomonadota</taxon>
        <taxon>Alphaproteobacteria</taxon>
        <taxon>Hyphomicrobiales</taxon>
        <taxon>Rhizobiaceae</taxon>
        <taxon>Shinella</taxon>
    </lineage>
</organism>
<comment type="caution">
    <text evidence="3">The sequence shown here is derived from an EMBL/GenBank/DDBJ whole genome shotgun (WGS) entry which is preliminary data.</text>
</comment>
<dbReference type="PANTHER" id="PTHR43593">
    <property type="match status" value="1"/>
</dbReference>
<feature type="domain" description="GFO/IDH/MocA-like oxidoreductase" evidence="2">
    <location>
        <begin position="135"/>
        <end position="245"/>
    </location>
</feature>
<dbReference type="InterPro" id="IPR000683">
    <property type="entry name" value="Gfo/Idh/MocA-like_OxRdtase_N"/>
</dbReference>
<evidence type="ECO:0000259" key="1">
    <source>
        <dbReference type="Pfam" id="PF01408"/>
    </source>
</evidence>
<dbReference type="SUPFAM" id="SSF51735">
    <property type="entry name" value="NAD(P)-binding Rossmann-fold domains"/>
    <property type="match status" value="1"/>
</dbReference>
<sequence>MGGRTVKSIGIGVIGAGVMGAEHARILASDVSGAHLVAVADADPARAEAAARGARATTDAEALIADPAVEAVLIASPDATHHRLVLAAIAAGKPVLCEKPLATSTAECLEIVTAEARSGRRLVQTGFMRRFDPAYREMKAAIDDNTLGAVRILHCQHRNAAAPSWFTGAMAVTNSLVHEIDVCRWLLSTEYTAVTVIPCPSEASNDPAMFIFETAAGSLVSVELFMNADYGYHVHAEAVCAGGTIGMAHPAVTRTRRNGAEEGSFPANWVPRFRDAYRLQNQAWIDGIRGGTPAADGSTAWDGLVATCLADQIVVAMTTRERTRLTLPESPS</sequence>
<protein>
    <submittedName>
        <fullName evidence="3">Gfo/Idh/MocA family oxidoreductase</fullName>
    </submittedName>
</protein>
<feature type="domain" description="Gfo/Idh/MocA-like oxidoreductase N-terminal" evidence="1">
    <location>
        <begin position="10"/>
        <end position="124"/>
    </location>
</feature>
<name>A0ABT1R4L4_9HYPH</name>